<organism evidence="1 2">
    <name type="scientific">Halalkalibacter alkalisediminis</name>
    <dbReference type="NCBI Taxonomy" id="935616"/>
    <lineage>
        <taxon>Bacteria</taxon>
        <taxon>Bacillati</taxon>
        <taxon>Bacillota</taxon>
        <taxon>Bacilli</taxon>
        <taxon>Bacillales</taxon>
        <taxon>Bacillaceae</taxon>
        <taxon>Halalkalibacter</taxon>
    </lineage>
</organism>
<dbReference type="Pfam" id="PF10720">
    <property type="entry name" value="DUF2515"/>
    <property type="match status" value="1"/>
</dbReference>
<comment type="caution">
    <text evidence="1">The sequence shown here is derived from an EMBL/GenBank/DDBJ whole genome shotgun (WGS) entry which is preliminary data.</text>
</comment>
<evidence type="ECO:0000313" key="2">
    <source>
        <dbReference type="Proteomes" id="UP001589833"/>
    </source>
</evidence>
<sequence>MLAEIHEQILKKTKQGNKDNISRTEFYEQFYKRHPEIKWPLLAGIVSRNAGWNMTDLKSKWFQTLLTNRYRDLLFQTYERANWTIFADAYPQLLWYEWVKSESYPNYDLLNCLGVSKFMQKEWKYYFENRDGERLCTALIINEQHMIEETVMKNPLYRKKVFSSLLYILEEHAHMSYVIFPTVKGEVYGLYVRNFKSVKARIWLGKQLQQLLFHPFIHEDIYKFTIQTVPTGSRDDYEQFMNWSTGNTSPILRDVYPVVSHHWSERKDWSETVLQPSRYLKPIQTSIPVERTSWLHRKWVELFLIQKIKKVVSNSQ</sequence>
<protein>
    <submittedName>
        <fullName evidence="1">DUF2515 family protein</fullName>
    </submittedName>
</protein>
<evidence type="ECO:0000313" key="1">
    <source>
        <dbReference type="EMBL" id="MFC0559929.1"/>
    </source>
</evidence>
<name>A0ABV6NGW3_9BACI</name>
<dbReference type="InterPro" id="IPR019658">
    <property type="entry name" value="DUF2515"/>
</dbReference>
<keyword evidence="2" id="KW-1185">Reference proteome</keyword>
<accession>A0ABV6NGW3</accession>
<proteinExistence type="predicted"/>
<reference evidence="1 2" key="1">
    <citation type="submission" date="2024-09" db="EMBL/GenBank/DDBJ databases">
        <authorList>
            <person name="Sun Q."/>
            <person name="Mori K."/>
        </authorList>
    </citation>
    <scope>NUCLEOTIDE SEQUENCE [LARGE SCALE GENOMIC DNA]</scope>
    <source>
        <strain evidence="1 2">NCAIM B.02301</strain>
    </source>
</reference>
<gene>
    <name evidence="1" type="ORF">ACFFH4_12790</name>
</gene>
<dbReference type="RefSeq" id="WP_273840737.1">
    <property type="nucleotide sequence ID" value="NZ_JAQQWT010000002.1"/>
</dbReference>
<dbReference type="Proteomes" id="UP001589833">
    <property type="component" value="Unassembled WGS sequence"/>
</dbReference>
<dbReference type="EMBL" id="JBHLTR010000017">
    <property type="protein sequence ID" value="MFC0559929.1"/>
    <property type="molecule type" value="Genomic_DNA"/>
</dbReference>